<accession>A0A8J8NET5</accession>
<keyword evidence="3" id="KW-1185">Reference proteome</keyword>
<proteinExistence type="predicted"/>
<dbReference type="EMBL" id="RRYP01018768">
    <property type="protein sequence ID" value="TNV73498.1"/>
    <property type="molecule type" value="Genomic_DNA"/>
</dbReference>
<dbReference type="AlphaFoldDB" id="A0A8J8NET5"/>
<keyword evidence="1" id="KW-0732">Signal</keyword>
<sequence length="120" mass="13693">MGRLNYFLSGTFLGSVLLLNQTYETERHKETVQQHAEERQRIASMDLSELTTIRHQHKEQSQCQVGGGLNGHYDYLMFNLINAAKEKLLNAALPDQKVNESIGVYAREDLTVEDIKRASQ</sequence>
<organism evidence="2 3">
    <name type="scientific">Halteria grandinella</name>
    <dbReference type="NCBI Taxonomy" id="5974"/>
    <lineage>
        <taxon>Eukaryota</taxon>
        <taxon>Sar</taxon>
        <taxon>Alveolata</taxon>
        <taxon>Ciliophora</taxon>
        <taxon>Intramacronucleata</taxon>
        <taxon>Spirotrichea</taxon>
        <taxon>Stichotrichia</taxon>
        <taxon>Sporadotrichida</taxon>
        <taxon>Halteriidae</taxon>
        <taxon>Halteria</taxon>
    </lineage>
</organism>
<protein>
    <submittedName>
        <fullName evidence="2">Uncharacterized protein</fullName>
    </submittedName>
</protein>
<dbReference type="Proteomes" id="UP000785679">
    <property type="component" value="Unassembled WGS sequence"/>
</dbReference>
<reference evidence="2" key="1">
    <citation type="submission" date="2019-06" db="EMBL/GenBank/DDBJ databases">
        <authorList>
            <person name="Zheng W."/>
        </authorList>
    </citation>
    <scope>NUCLEOTIDE SEQUENCE</scope>
    <source>
        <strain evidence="2">QDHG01</strain>
    </source>
</reference>
<gene>
    <name evidence="2" type="ORF">FGO68_gene715</name>
</gene>
<evidence type="ECO:0000313" key="3">
    <source>
        <dbReference type="Proteomes" id="UP000785679"/>
    </source>
</evidence>
<evidence type="ECO:0000313" key="2">
    <source>
        <dbReference type="EMBL" id="TNV73498.1"/>
    </source>
</evidence>
<name>A0A8J8NET5_HALGN</name>
<feature type="chain" id="PRO_5035184790" evidence="1">
    <location>
        <begin position="19"/>
        <end position="120"/>
    </location>
</feature>
<comment type="caution">
    <text evidence="2">The sequence shown here is derived from an EMBL/GenBank/DDBJ whole genome shotgun (WGS) entry which is preliminary data.</text>
</comment>
<evidence type="ECO:0000256" key="1">
    <source>
        <dbReference type="SAM" id="SignalP"/>
    </source>
</evidence>
<feature type="signal peptide" evidence="1">
    <location>
        <begin position="1"/>
        <end position="18"/>
    </location>
</feature>